<dbReference type="InterPro" id="IPR001031">
    <property type="entry name" value="Thioesterase"/>
</dbReference>
<sequence>MAPAIRLFCFPHAGGGTAAYRPWVGALGPEIEVVPVALPGREARIAEPAHRSMDTLAELVTRELASSLDRPYAFFGHSMGAGLAWEVARRTGPLGVIASARRAPQLPTRRRLVSDLPDEQFVAALRGLEGTPQAVLDDPELVELLLPTLRADFAVSESFQAPEGRKLHCPVVAMAGEDDSELDRDELEAWRDATTGPFRSRWFPGGHFYLANGAPDVLAEVRAAVLEFAGRAQAVRHG</sequence>
<dbReference type="EMBL" id="JACCFJ010000001">
    <property type="protein sequence ID" value="NYI84364.1"/>
    <property type="molecule type" value="Genomic_DNA"/>
</dbReference>
<keyword evidence="4" id="KW-1185">Reference proteome</keyword>
<accession>A0A853AIA1</accession>
<dbReference type="EC" id="3.1.2.21" evidence="3"/>
<dbReference type="InterPro" id="IPR012223">
    <property type="entry name" value="TEII"/>
</dbReference>
<evidence type="ECO:0000313" key="4">
    <source>
        <dbReference type="Proteomes" id="UP000587002"/>
    </source>
</evidence>
<reference evidence="3 4" key="1">
    <citation type="submission" date="2020-07" db="EMBL/GenBank/DDBJ databases">
        <title>Sequencing the genomes of 1000 actinobacteria strains.</title>
        <authorList>
            <person name="Klenk H.-P."/>
        </authorList>
    </citation>
    <scope>NUCLEOTIDE SEQUENCE [LARGE SCALE GENOMIC DNA]</scope>
    <source>
        <strain evidence="3 4">DSM 44065</strain>
    </source>
</reference>
<evidence type="ECO:0000259" key="2">
    <source>
        <dbReference type="Pfam" id="PF00975"/>
    </source>
</evidence>
<dbReference type="InterPro" id="IPR029058">
    <property type="entry name" value="AB_hydrolase_fold"/>
</dbReference>
<dbReference type="SUPFAM" id="SSF53474">
    <property type="entry name" value="alpha/beta-Hydrolases"/>
    <property type="match status" value="1"/>
</dbReference>
<keyword evidence="3" id="KW-0378">Hydrolase</keyword>
<dbReference type="Proteomes" id="UP000587002">
    <property type="component" value="Unassembled WGS sequence"/>
</dbReference>
<protein>
    <submittedName>
        <fullName evidence="3">Medium-chain acyl-[acyl-carrier-protein] hydrolase</fullName>
        <ecNumber evidence="3">3.1.2.21</ecNumber>
    </submittedName>
</protein>
<name>A0A853AIA1_9PSEU</name>
<dbReference type="Gene3D" id="3.40.50.1820">
    <property type="entry name" value="alpha/beta hydrolase"/>
    <property type="match status" value="1"/>
</dbReference>
<comment type="caution">
    <text evidence="3">The sequence shown here is derived from an EMBL/GenBank/DDBJ whole genome shotgun (WGS) entry which is preliminary data.</text>
</comment>
<feature type="domain" description="Thioesterase" evidence="2">
    <location>
        <begin position="6"/>
        <end position="222"/>
    </location>
</feature>
<organism evidence="3 4">
    <name type="scientific">Saccharopolyspora hordei</name>
    <dbReference type="NCBI Taxonomy" id="1838"/>
    <lineage>
        <taxon>Bacteria</taxon>
        <taxon>Bacillati</taxon>
        <taxon>Actinomycetota</taxon>
        <taxon>Actinomycetes</taxon>
        <taxon>Pseudonocardiales</taxon>
        <taxon>Pseudonocardiaceae</taxon>
        <taxon>Saccharopolyspora</taxon>
    </lineage>
</organism>
<proteinExistence type="inferred from homology"/>
<gene>
    <name evidence="3" type="ORF">HNR68_002994</name>
</gene>
<comment type="similarity">
    <text evidence="1">Belongs to the thioesterase family.</text>
</comment>
<dbReference type="RefSeq" id="WP_343050162.1">
    <property type="nucleotide sequence ID" value="NZ_BAABFH010000001.1"/>
</dbReference>
<evidence type="ECO:0000256" key="1">
    <source>
        <dbReference type="ARBA" id="ARBA00007169"/>
    </source>
</evidence>
<dbReference type="Pfam" id="PF00975">
    <property type="entry name" value="Thioesterase"/>
    <property type="match status" value="1"/>
</dbReference>
<dbReference type="PANTHER" id="PTHR11487:SF0">
    <property type="entry name" value="S-ACYL FATTY ACID SYNTHASE THIOESTERASE, MEDIUM CHAIN"/>
    <property type="match status" value="1"/>
</dbReference>
<evidence type="ECO:0000313" key="3">
    <source>
        <dbReference type="EMBL" id="NYI84364.1"/>
    </source>
</evidence>
<dbReference type="GO" id="GO:0016297">
    <property type="term" value="F:fatty acyl-[ACP] hydrolase activity"/>
    <property type="evidence" value="ECO:0007669"/>
    <property type="project" value="UniProtKB-EC"/>
</dbReference>
<dbReference type="AlphaFoldDB" id="A0A853AIA1"/>
<dbReference type="GO" id="GO:0008610">
    <property type="term" value="P:lipid biosynthetic process"/>
    <property type="evidence" value="ECO:0007669"/>
    <property type="project" value="TreeGrafter"/>
</dbReference>
<dbReference type="PANTHER" id="PTHR11487">
    <property type="entry name" value="THIOESTERASE"/>
    <property type="match status" value="1"/>
</dbReference>